<protein>
    <submittedName>
        <fullName evidence="8">Histone</fullName>
    </submittedName>
</protein>
<dbReference type="Pfam" id="PF00816">
    <property type="entry name" value="Histone_HNS"/>
    <property type="match status" value="1"/>
</dbReference>
<gene>
    <name evidence="8" type="ORF">O987_07955</name>
</gene>
<evidence type="ECO:0000256" key="6">
    <source>
        <dbReference type="SAM" id="MobiDB-lite"/>
    </source>
</evidence>
<dbReference type="GO" id="GO:0009295">
    <property type="term" value="C:nucleoid"/>
    <property type="evidence" value="ECO:0007669"/>
    <property type="project" value="UniProtKB-SubCell"/>
</dbReference>
<evidence type="ECO:0000256" key="1">
    <source>
        <dbReference type="ARBA" id="ARBA00004453"/>
    </source>
</evidence>
<keyword evidence="3" id="KW-0963">Cytoplasm</keyword>
<dbReference type="EMBL" id="CP006704">
    <property type="protein sequence ID" value="AIJ45737.1"/>
    <property type="molecule type" value="Genomic_DNA"/>
</dbReference>
<sequence length="106" mass="11661">MTSVESNMTNSNSSYQQLLAQRAALEQQIAAARKAEVAGAVQEIRKLIEAFGLTENDIFSSGKQKRTNAGSSVAPKYRDPSTGQTWTGRGKPPTWIKDKDRSLFEI</sequence>
<evidence type="ECO:0000256" key="3">
    <source>
        <dbReference type="ARBA" id="ARBA00022490"/>
    </source>
</evidence>
<evidence type="ECO:0000256" key="2">
    <source>
        <dbReference type="ARBA" id="ARBA00010610"/>
    </source>
</evidence>
<feature type="compositionally biased region" description="Basic and acidic residues" evidence="6">
    <location>
        <begin position="96"/>
        <end position="106"/>
    </location>
</feature>
<proteinExistence type="inferred from homology"/>
<dbReference type="PANTHER" id="PTHR38097">
    <property type="match status" value="1"/>
</dbReference>
<evidence type="ECO:0000256" key="4">
    <source>
        <dbReference type="ARBA" id="ARBA00023125"/>
    </source>
</evidence>
<comment type="subcellular location">
    <subcellularLocation>
        <location evidence="1">Cytoplasm</location>
        <location evidence="1">Nucleoid</location>
    </subcellularLocation>
</comment>
<evidence type="ECO:0000256" key="5">
    <source>
        <dbReference type="SAM" id="Coils"/>
    </source>
</evidence>
<organism evidence="8 9">
    <name type="scientific">Comamonas testosteroni TK102</name>
    <dbReference type="NCBI Taxonomy" id="1392005"/>
    <lineage>
        <taxon>Bacteria</taxon>
        <taxon>Pseudomonadati</taxon>
        <taxon>Pseudomonadota</taxon>
        <taxon>Betaproteobacteria</taxon>
        <taxon>Burkholderiales</taxon>
        <taxon>Comamonadaceae</taxon>
        <taxon>Comamonas</taxon>
    </lineage>
</organism>
<feature type="domain" description="DNA-binding protein H-NS-like C-terminal" evidence="7">
    <location>
        <begin position="67"/>
        <end position="106"/>
    </location>
</feature>
<dbReference type="HOGENOM" id="CLU_117503_5_1_4"/>
<keyword evidence="5" id="KW-0175">Coiled coil</keyword>
<feature type="coiled-coil region" evidence="5">
    <location>
        <begin position="8"/>
        <end position="35"/>
    </location>
</feature>
<dbReference type="PANTHER" id="PTHR38097:SF2">
    <property type="entry name" value="DNA-BINDING PROTEIN STPA"/>
    <property type="match status" value="1"/>
</dbReference>
<evidence type="ECO:0000259" key="7">
    <source>
        <dbReference type="SMART" id="SM00528"/>
    </source>
</evidence>
<evidence type="ECO:0000313" key="9">
    <source>
        <dbReference type="Proteomes" id="UP000028782"/>
    </source>
</evidence>
<evidence type="ECO:0000313" key="8">
    <source>
        <dbReference type="EMBL" id="AIJ45737.1"/>
    </source>
</evidence>
<dbReference type="GO" id="GO:0003677">
    <property type="term" value="F:DNA binding"/>
    <property type="evidence" value="ECO:0007669"/>
    <property type="project" value="UniProtKB-KW"/>
</dbReference>
<dbReference type="Proteomes" id="UP000028782">
    <property type="component" value="Chromosome"/>
</dbReference>
<reference evidence="8 9" key="1">
    <citation type="journal article" date="2014" name="Genome Announc.">
        <title>Complete Genome Sequence of Polychlorinated Biphenyl Degrader Comamonas testosteroni TK102 (NBRC 109938).</title>
        <authorList>
            <person name="Fukuda K."/>
            <person name="Hosoyama A."/>
            <person name="Tsuchikane K."/>
            <person name="Ohji S."/>
            <person name="Yamazoe A."/>
            <person name="Fujita N."/>
            <person name="Shintani M."/>
            <person name="Kimbara K."/>
        </authorList>
    </citation>
    <scope>NUCLEOTIDE SEQUENCE [LARGE SCALE GENOMIC DNA]</scope>
    <source>
        <strain evidence="8">TK102</strain>
    </source>
</reference>
<dbReference type="KEGG" id="ctes:O987_07955"/>
<comment type="similarity">
    <text evidence="2">Belongs to the histone-like protein H-NS family.</text>
</comment>
<dbReference type="SMART" id="SM00528">
    <property type="entry name" value="HNS"/>
    <property type="match status" value="1"/>
</dbReference>
<accession>A0A076PQQ8</accession>
<dbReference type="AlphaFoldDB" id="A0A076PQQ8"/>
<dbReference type="SUPFAM" id="SSF81273">
    <property type="entry name" value="H-NS histone-like proteins"/>
    <property type="match status" value="1"/>
</dbReference>
<feature type="region of interest" description="Disordered" evidence="6">
    <location>
        <begin position="61"/>
        <end position="106"/>
    </location>
</feature>
<dbReference type="Gene3D" id="4.10.430.30">
    <property type="match status" value="1"/>
</dbReference>
<name>A0A076PQQ8_COMTE</name>
<feature type="compositionally biased region" description="Polar residues" evidence="6">
    <location>
        <begin position="61"/>
        <end position="71"/>
    </location>
</feature>
<dbReference type="InterPro" id="IPR027444">
    <property type="entry name" value="H-NS_C_dom"/>
</dbReference>
<keyword evidence="4" id="KW-0238">DNA-binding</keyword>